<evidence type="ECO:0000256" key="5">
    <source>
        <dbReference type="ARBA" id="ARBA00022741"/>
    </source>
</evidence>
<reference evidence="13" key="1">
    <citation type="submission" date="2015-12" db="EMBL/GenBank/DDBJ databases">
        <title>De novo transcriptome assembly of four potential Pierce s Disease insect vectors from Arizona vineyards.</title>
        <authorList>
            <person name="Tassone E.E."/>
        </authorList>
    </citation>
    <scope>NUCLEOTIDE SEQUENCE</scope>
</reference>
<dbReference type="Gene3D" id="3.30.420.40">
    <property type="match status" value="1"/>
</dbReference>
<evidence type="ECO:0000256" key="1">
    <source>
        <dbReference type="ARBA" id="ARBA00005190"/>
    </source>
</evidence>
<dbReference type="EC" id="2.7.1.30" evidence="3"/>
<accession>A0A1B6C2C1</accession>
<dbReference type="InterPro" id="IPR018483">
    <property type="entry name" value="Carb_kinase_FGGY_CS"/>
</dbReference>
<dbReference type="PANTHER" id="PTHR10196">
    <property type="entry name" value="SUGAR KINASE"/>
    <property type="match status" value="1"/>
</dbReference>
<dbReference type="EMBL" id="GEDC01029918">
    <property type="protein sequence ID" value="JAS07380.1"/>
    <property type="molecule type" value="Transcribed_RNA"/>
</dbReference>
<dbReference type="GO" id="GO:0019563">
    <property type="term" value="P:glycerol catabolic process"/>
    <property type="evidence" value="ECO:0007669"/>
    <property type="project" value="UniProtKB-UniPathway"/>
</dbReference>
<proteinExistence type="inferred from homology"/>
<evidence type="ECO:0000259" key="12">
    <source>
        <dbReference type="Pfam" id="PF00370"/>
    </source>
</evidence>
<evidence type="ECO:0000256" key="6">
    <source>
        <dbReference type="ARBA" id="ARBA00022777"/>
    </source>
</evidence>
<protein>
    <recommendedName>
        <fullName evidence="11">Probable glycerol kinase</fullName>
        <ecNumber evidence="3">2.7.1.30</ecNumber>
    </recommendedName>
    <alternativeName>
        <fullName evidence="9">ATP:glycerol 3-phosphotransferase</fullName>
    </alternativeName>
</protein>
<organism evidence="13">
    <name type="scientific">Clastoptera arizonana</name>
    <name type="common">Arizona spittle bug</name>
    <dbReference type="NCBI Taxonomy" id="38151"/>
    <lineage>
        <taxon>Eukaryota</taxon>
        <taxon>Metazoa</taxon>
        <taxon>Ecdysozoa</taxon>
        <taxon>Arthropoda</taxon>
        <taxon>Hexapoda</taxon>
        <taxon>Insecta</taxon>
        <taxon>Pterygota</taxon>
        <taxon>Neoptera</taxon>
        <taxon>Paraneoptera</taxon>
        <taxon>Hemiptera</taxon>
        <taxon>Auchenorrhyncha</taxon>
        <taxon>Cercopoidea</taxon>
        <taxon>Clastopteridae</taxon>
        <taxon>Clastoptera</taxon>
    </lineage>
</organism>
<dbReference type="InterPro" id="IPR018484">
    <property type="entry name" value="FGGY_N"/>
</dbReference>
<evidence type="ECO:0000256" key="10">
    <source>
        <dbReference type="ARBA" id="ARBA00052101"/>
    </source>
</evidence>
<evidence type="ECO:0000313" key="13">
    <source>
        <dbReference type="EMBL" id="JAS07380.1"/>
    </source>
</evidence>
<dbReference type="SUPFAM" id="SSF53067">
    <property type="entry name" value="Actin-like ATPase domain"/>
    <property type="match status" value="1"/>
</dbReference>
<dbReference type="InterPro" id="IPR043129">
    <property type="entry name" value="ATPase_NBD"/>
</dbReference>
<dbReference type="GO" id="GO:0046167">
    <property type="term" value="P:glycerol-3-phosphate biosynthetic process"/>
    <property type="evidence" value="ECO:0007669"/>
    <property type="project" value="TreeGrafter"/>
</dbReference>
<dbReference type="GO" id="GO:0005524">
    <property type="term" value="F:ATP binding"/>
    <property type="evidence" value="ECO:0007669"/>
    <property type="project" value="UniProtKB-KW"/>
</dbReference>
<evidence type="ECO:0000256" key="8">
    <source>
        <dbReference type="ARBA" id="ARBA00022840"/>
    </source>
</evidence>
<sequence length="266" mass="29532">MSGVLVGAIDEGTSSARFLVFSPKTTNVVASHQIPIKQITPQEGWVEQDPIEILDAVKTCINVTAEALQKKNIKLSDLAAIGITNQRETTVVWDIKTGQPLSNAIVWLDNRTSTTLDKLLEKIPNKNKNYLKSISGLPLSPYFSALKLRWLMDNEPKVQKAIYEKQCLFGTIDTWLLWNLTGGINGGVHVTDVTNASRTLLMNIQSLKWDPILCRFFNIPMNILPTILSSSEIYGTLTSGPFKGIPISGVRMSWRPACCLTRTNVF</sequence>
<dbReference type="GO" id="GO:0004370">
    <property type="term" value="F:glycerol kinase activity"/>
    <property type="evidence" value="ECO:0007669"/>
    <property type="project" value="UniProtKB-EC"/>
</dbReference>
<comment type="pathway">
    <text evidence="1">Polyol metabolism; glycerol degradation via glycerol kinase pathway; sn-glycerol 3-phosphate from glycerol: step 1/1.</text>
</comment>
<gene>
    <name evidence="13" type="ORF">g.38844</name>
</gene>
<keyword evidence="4" id="KW-0808">Transferase</keyword>
<keyword evidence="6" id="KW-0418">Kinase</keyword>
<dbReference type="GO" id="GO:0006641">
    <property type="term" value="P:triglyceride metabolic process"/>
    <property type="evidence" value="ECO:0007669"/>
    <property type="project" value="TreeGrafter"/>
</dbReference>
<dbReference type="AlphaFoldDB" id="A0A1B6C2C1"/>
<dbReference type="FunFam" id="3.30.420.40:FF:000177">
    <property type="entry name" value="Glycerol kinase"/>
    <property type="match status" value="1"/>
</dbReference>
<dbReference type="PANTHER" id="PTHR10196:SF69">
    <property type="entry name" value="GLYCEROL KINASE"/>
    <property type="match status" value="1"/>
</dbReference>
<name>A0A1B6C2C1_9HEMI</name>
<evidence type="ECO:0000256" key="11">
    <source>
        <dbReference type="ARBA" id="ARBA00071571"/>
    </source>
</evidence>
<keyword evidence="7" id="KW-0319">Glycerol metabolism</keyword>
<evidence type="ECO:0000256" key="3">
    <source>
        <dbReference type="ARBA" id="ARBA00012099"/>
    </source>
</evidence>
<dbReference type="Pfam" id="PF00370">
    <property type="entry name" value="FGGY_N"/>
    <property type="match status" value="1"/>
</dbReference>
<dbReference type="GO" id="GO:0005739">
    <property type="term" value="C:mitochondrion"/>
    <property type="evidence" value="ECO:0007669"/>
    <property type="project" value="TreeGrafter"/>
</dbReference>
<comment type="similarity">
    <text evidence="2">Belongs to the FGGY kinase family.</text>
</comment>
<keyword evidence="5" id="KW-0547">Nucleotide-binding</keyword>
<evidence type="ECO:0000256" key="9">
    <source>
        <dbReference type="ARBA" id="ARBA00043149"/>
    </source>
</evidence>
<evidence type="ECO:0000256" key="4">
    <source>
        <dbReference type="ARBA" id="ARBA00022679"/>
    </source>
</evidence>
<evidence type="ECO:0000256" key="2">
    <source>
        <dbReference type="ARBA" id="ARBA00009156"/>
    </source>
</evidence>
<comment type="catalytic activity">
    <reaction evidence="10">
        <text>glycerol + ATP = sn-glycerol 3-phosphate + ADP + H(+)</text>
        <dbReference type="Rhea" id="RHEA:21644"/>
        <dbReference type="ChEBI" id="CHEBI:15378"/>
        <dbReference type="ChEBI" id="CHEBI:17754"/>
        <dbReference type="ChEBI" id="CHEBI:30616"/>
        <dbReference type="ChEBI" id="CHEBI:57597"/>
        <dbReference type="ChEBI" id="CHEBI:456216"/>
        <dbReference type="EC" id="2.7.1.30"/>
    </reaction>
</comment>
<evidence type="ECO:0000256" key="7">
    <source>
        <dbReference type="ARBA" id="ARBA00022798"/>
    </source>
</evidence>
<dbReference type="PROSITE" id="PS00933">
    <property type="entry name" value="FGGY_KINASES_1"/>
    <property type="match status" value="1"/>
</dbReference>
<dbReference type="UniPathway" id="UPA00618">
    <property type="reaction ID" value="UER00672"/>
</dbReference>
<feature type="domain" description="Carbohydrate kinase FGGY N-terminal" evidence="12">
    <location>
        <begin position="6"/>
        <end position="241"/>
    </location>
</feature>
<keyword evidence="8" id="KW-0067">ATP-binding</keyword>